<sequence length="764" mass="88062">MAAAYDPYSAQFNGDPLDIIQLQVNTKNGDINMVPAMNIGFMELRNYVHFKPPLSLNDTGQSYSAAEEEEWLEMAWFLEEDLHWILKLPYHRFWSQVVHDEGLHKCLESYLSQAPRYYDLDSLHLKDEVLQALKKIHKLVFLIYLRMSTYKESKKYHIRPETFGHTIYENYIFDVPKMMDLCVLYGLQNLPIVSKMVQNIFATQPGYYEDLDNTSKIALEAFNTIEEKLSKNLQEMHGTSSEYLVNGVSIKMEFSLSSFQDIINYITDISATLHAFLEVFPSACQTFNQNGAPLRLATFYELAFPAIEREIARRSKLNENESILQEIKRKVCLSKTLLMKTFRNILNVCCIQNIFSDSSKGSQKSGYPSTERFLEIFTEITSDKIFLNDYNLLYPFEADIELFHEVGLTLDQQRLSYIFCSIHDSEESIPQTFTSSAVNGALPKTKSSDGSRKPAQSLYAAADILRGDKSSEKSICNGILNLEASSPTNIEINSLIEYVQEILHNYDRDLIESWNKVRKSFWKMAKESMHKCLEYFNYDPDKVIDAYVTDTLPDHLKTGDKIGEKEPIAAEASSYSILNERKCVYDNDEFDVMRRTNINLENVHIGKKNKTPSKYEALAKDEGFEFIKQYTLACGYEETEFVDEPNLYEDEYDDTYDSAMVGLKEPIPEGEPDIDLSEDRKNEENSLGPSRNTSRDFCENPEVIRERAQQRRESKMAARGGRRGGGEHSDPNRNRQNKDRHKAHVGNHNRRKQADFKKSRGMIP</sequence>
<feature type="compositionally biased region" description="Basic residues" evidence="1">
    <location>
        <begin position="738"/>
        <end position="751"/>
    </location>
</feature>
<dbReference type="InterPro" id="IPR052586">
    <property type="entry name" value="ASCC2"/>
</dbReference>
<evidence type="ECO:0008006" key="4">
    <source>
        <dbReference type="Google" id="ProtNLM"/>
    </source>
</evidence>
<feature type="region of interest" description="Disordered" evidence="1">
    <location>
        <begin position="663"/>
        <end position="764"/>
    </location>
</feature>
<name>A0AAV2ABF8_9ARAC</name>
<comment type="caution">
    <text evidence="2">The sequence shown here is derived from an EMBL/GenBank/DDBJ whole genome shotgun (WGS) entry which is preliminary data.</text>
</comment>
<feature type="compositionally biased region" description="Basic and acidic residues" evidence="1">
    <location>
        <begin position="724"/>
        <end position="737"/>
    </location>
</feature>
<organism evidence="2 3">
    <name type="scientific">Larinioides sclopetarius</name>
    <dbReference type="NCBI Taxonomy" id="280406"/>
    <lineage>
        <taxon>Eukaryota</taxon>
        <taxon>Metazoa</taxon>
        <taxon>Ecdysozoa</taxon>
        <taxon>Arthropoda</taxon>
        <taxon>Chelicerata</taxon>
        <taxon>Arachnida</taxon>
        <taxon>Araneae</taxon>
        <taxon>Araneomorphae</taxon>
        <taxon>Entelegynae</taxon>
        <taxon>Araneoidea</taxon>
        <taxon>Araneidae</taxon>
        <taxon>Larinioides</taxon>
    </lineage>
</organism>
<feature type="compositionally biased region" description="Basic and acidic residues" evidence="1">
    <location>
        <begin position="693"/>
        <end position="716"/>
    </location>
</feature>
<evidence type="ECO:0000256" key="1">
    <source>
        <dbReference type="SAM" id="MobiDB-lite"/>
    </source>
</evidence>
<dbReference type="PANTHER" id="PTHR21494:SF0">
    <property type="entry name" value="ACTIVATING SIGNAL COINTEGRATOR 1 COMPLEX SUBUNIT 2"/>
    <property type="match status" value="1"/>
</dbReference>
<gene>
    <name evidence="2" type="ORF">LARSCL_LOCUS11497</name>
</gene>
<accession>A0AAV2ABF8</accession>
<dbReference type="Proteomes" id="UP001497382">
    <property type="component" value="Unassembled WGS sequence"/>
</dbReference>
<dbReference type="PANTHER" id="PTHR21494">
    <property type="entry name" value="ACTIVATING SIGNAL COINTEGRATOR 1 COMPLEX SUBUNIT 2 ASC-1 COMPLEX SUBUNIT P100"/>
    <property type="match status" value="1"/>
</dbReference>
<evidence type="ECO:0000313" key="2">
    <source>
        <dbReference type="EMBL" id="CAL1281303.1"/>
    </source>
</evidence>
<proteinExistence type="predicted"/>
<keyword evidence="3" id="KW-1185">Reference proteome</keyword>
<dbReference type="EMBL" id="CAXIEN010000142">
    <property type="protein sequence ID" value="CAL1281303.1"/>
    <property type="molecule type" value="Genomic_DNA"/>
</dbReference>
<dbReference type="GO" id="GO:0006355">
    <property type="term" value="P:regulation of DNA-templated transcription"/>
    <property type="evidence" value="ECO:0007669"/>
    <property type="project" value="TreeGrafter"/>
</dbReference>
<protein>
    <recommendedName>
        <fullName evidence="4">Activating signal cointegrator 1 complex subunit 2</fullName>
    </recommendedName>
</protein>
<evidence type="ECO:0000313" key="3">
    <source>
        <dbReference type="Proteomes" id="UP001497382"/>
    </source>
</evidence>
<dbReference type="GO" id="GO:0043130">
    <property type="term" value="F:ubiquitin binding"/>
    <property type="evidence" value="ECO:0007669"/>
    <property type="project" value="TreeGrafter"/>
</dbReference>
<dbReference type="AlphaFoldDB" id="A0AAV2ABF8"/>
<reference evidence="2 3" key="1">
    <citation type="submission" date="2024-04" db="EMBL/GenBank/DDBJ databases">
        <authorList>
            <person name="Rising A."/>
            <person name="Reimegard J."/>
            <person name="Sonavane S."/>
            <person name="Akerstrom W."/>
            <person name="Nylinder S."/>
            <person name="Hedman E."/>
            <person name="Kallberg Y."/>
        </authorList>
    </citation>
    <scope>NUCLEOTIDE SEQUENCE [LARGE SCALE GENOMIC DNA]</scope>
</reference>